<feature type="compositionally biased region" description="Low complexity" evidence="1">
    <location>
        <begin position="139"/>
        <end position="161"/>
    </location>
</feature>
<comment type="caution">
    <text evidence="3">The sequence shown here is derived from an EMBL/GenBank/DDBJ whole genome shotgun (WGS) entry which is preliminary data.</text>
</comment>
<dbReference type="GeneID" id="39987722"/>
<reference evidence="3 4" key="1">
    <citation type="submission" date="2017-03" db="EMBL/GenBank/DDBJ databases">
        <title>An alternative strategy for trypanosome survival in the mammalian bloodstream revealed through genome and transcriptome analysis of the ubiquitous bovine parasite Trypanosoma (Megatrypanum) theileri.</title>
        <authorList>
            <person name="Kelly S."/>
            <person name="Ivens A."/>
            <person name="Mott A."/>
            <person name="O'Neill E."/>
            <person name="Emms D."/>
            <person name="Macleod O."/>
            <person name="Voorheis P."/>
            <person name="Matthews J."/>
            <person name="Matthews K."/>
            <person name="Carrington M."/>
        </authorList>
    </citation>
    <scope>NUCLEOTIDE SEQUENCE [LARGE SCALE GENOMIC DNA]</scope>
    <source>
        <strain evidence="3">Edinburgh</strain>
    </source>
</reference>
<dbReference type="OrthoDB" id="10484039at2759"/>
<dbReference type="Proteomes" id="UP000192257">
    <property type="component" value="Unassembled WGS sequence"/>
</dbReference>
<protein>
    <submittedName>
        <fullName evidence="3">Uncharacterized protein</fullName>
    </submittedName>
</protein>
<evidence type="ECO:0000313" key="4">
    <source>
        <dbReference type="Proteomes" id="UP000192257"/>
    </source>
</evidence>
<feature type="chain" id="PRO_5012439460" evidence="2">
    <location>
        <begin position="18"/>
        <end position="161"/>
    </location>
</feature>
<dbReference type="RefSeq" id="XP_028880819.1">
    <property type="nucleotide sequence ID" value="XM_029027942.1"/>
</dbReference>
<gene>
    <name evidence="3" type="ORF">TM35_000262050</name>
</gene>
<accession>A0A1X0NQK3</accession>
<organism evidence="3 4">
    <name type="scientific">Trypanosoma theileri</name>
    <dbReference type="NCBI Taxonomy" id="67003"/>
    <lineage>
        <taxon>Eukaryota</taxon>
        <taxon>Discoba</taxon>
        <taxon>Euglenozoa</taxon>
        <taxon>Kinetoplastea</taxon>
        <taxon>Metakinetoplastina</taxon>
        <taxon>Trypanosomatida</taxon>
        <taxon>Trypanosomatidae</taxon>
        <taxon>Trypanosoma</taxon>
    </lineage>
</organism>
<proteinExistence type="predicted"/>
<evidence type="ECO:0000256" key="2">
    <source>
        <dbReference type="SAM" id="SignalP"/>
    </source>
</evidence>
<evidence type="ECO:0000256" key="1">
    <source>
        <dbReference type="SAM" id="MobiDB-lite"/>
    </source>
</evidence>
<keyword evidence="4" id="KW-1185">Reference proteome</keyword>
<feature type="region of interest" description="Disordered" evidence="1">
    <location>
        <begin position="138"/>
        <end position="161"/>
    </location>
</feature>
<dbReference type="EMBL" id="NBCO01000026">
    <property type="protein sequence ID" value="ORC86753.1"/>
    <property type="molecule type" value="Genomic_DNA"/>
</dbReference>
<dbReference type="VEuPathDB" id="TriTrypDB:TM35_000262050"/>
<feature type="signal peptide" evidence="2">
    <location>
        <begin position="1"/>
        <end position="17"/>
    </location>
</feature>
<name>A0A1X0NQK3_9TRYP</name>
<sequence>MFIVISVLLCCLTCSYLRRRQLRIQQVQNQQNTHIQGLQQQQQQQQQYYSGPMPNVQPMNTPFNGPPMLSPFYNYTTAPGVGIPPAPVTIGLPLEQHRQAAEVTTNTGAIGPPENSTSQYSPRDDSVFVYGQAEYIPRNGNSSSSANASTAALDNSAKCIK</sequence>
<keyword evidence="2" id="KW-0732">Signal</keyword>
<dbReference type="AlphaFoldDB" id="A0A1X0NQK3"/>
<evidence type="ECO:0000313" key="3">
    <source>
        <dbReference type="EMBL" id="ORC86753.1"/>
    </source>
</evidence>